<keyword evidence="1" id="KW-1133">Transmembrane helix</keyword>
<dbReference type="Proteomes" id="UP001190700">
    <property type="component" value="Unassembled WGS sequence"/>
</dbReference>
<name>A0AAE0EWM5_9CHLO</name>
<keyword evidence="1" id="KW-0812">Transmembrane</keyword>
<keyword evidence="4" id="KW-1185">Reference proteome</keyword>
<feature type="signal peptide" evidence="2">
    <location>
        <begin position="1"/>
        <end position="20"/>
    </location>
</feature>
<gene>
    <name evidence="3" type="ORF">CYMTET_47482</name>
</gene>
<accession>A0AAE0EWM5</accession>
<keyword evidence="2" id="KW-0732">Signal</keyword>
<protein>
    <submittedName>
        <fullName evidence="3">Uncharacterized protein</fullName>
    </submittedName>
</protein>
<evidence type="ECO:0000313" key="3">
    <source>
        <dbReference type="EMBL" id="KAK3242842.1"/>
    </source>
</evidence>
<dbReference type="AlphaFoldDB" id="A0AAE0EWM5"/>
<reference evidence="3 4" key="1">
    <citation type="journal article" date="2015" name="Genome Biol. Evol.">
        <title>Comparative Genomics of a Bacterivorous Green Alga Reveals Evolutionary Causalities and Consequences of Phago-Mixotrophic Mode of Nutrition.</title>
        <authorList>
            <person name="Burns J.A."/>
            <person name="Paasch A."/>
            <person name="Narechania A."/>
            <person name="Kim E."/>
        </authorList>
    </citation>
    <scope>NUCLEOTIDE SEQUENCE [LARGE SCALE GENOMIC DNA]</scope>
    <source>
        <strain evidence="3 4">PLY_AMNH</strain>
    </source>
</reference>
<feature type="chain" id="PRO_5042233099" evidence="2">
    <location>
        <begin position="21"/>
        <end position="349"/>
    </location>
</feature>
<proteinExistence type="predicted"/>
<feature type="transmembrane region" description="Helical" evidence="1">
    <location>
        <begin position="294"/>
        <end position="314"/>
    </location>
</feature>
<keyword evidence="1" id="KW-0472">Membrane</keyword>
<evidence type="ECO:0000313" key="4">
    <source>
        <dbReference type="Proteomes" id="UP001190700"/>
    </source>
</evidence>
<comment type="caution">
    <text evidence="3">The sequence shown here is derived from an EMBL/GenBank/DDBJ whole genome shotgun (WGS) entry which is preliminary data.</text>
</comment>
<sequence length="349" mass="37374">MDFKTPVLCVAFHSLCLVHGKPAVIDNSAGGPAITPEVFEEYDAAAGHSSPLQQSEIHAGTFAPITTGHSAAAASKLDTCIYPVSASAAPTLGPSIPPTSRLFADLVLEDSGSGGGGALATTNMGHFSAMHDPLPELLPTDDEEEDTVTVPQRPAATAPVTVSPPTPTISFFRCGVGTSFFNKSSLLATAVLCSLLFSAAGISAAADVHSIPEGQHSDVALYLNHSPAFVPDCTLFCRIPIFTIRDVPHLLQFACALHQHNTPPVVYCASIPCAPPWMIDSGYFSWAGYWTTDWFWTLGLVLVTFLVSGIYYFWTLVTLYFDIYTDNNSGFFRDNYNSELHTLHHSESG</sequence>
<dbReference type="EMBL" id="LGRX02033113">
    <property type="protein sequence ID" value="KAK3242842.1"/>
    <property type="molecule type" value="Genomic_DNA"/>
</dbReference>
<evidence type="ECO:0000256" key="2">
    <source>
        <dbReference type="SAM" id="SignalP"/>
    </source>
</evidence>
<organism evidence="3 4">
    <name type="scientific">Cymbomonas tetramitiformis</name>
    <dbReference type="NCBI Taxonomy" id="36881"/>
    <lineage>
        <taxon>Eukaryota</taxon>
        <taxon>Viridiplantae</taxon>
        <taxon>Chlorophyta</taxon>
        <taxon>Pyramimonadophyceae</taxon>
        <taxon>Pyramimonadales</taxon>
        <taxon>Pyramimonadaceae</taxon>
        <taxon>Cymbomonas</taxon>
    </lineage>
</organism>
<evidence type="ECO:0000256" key="1">
    <source>
        <dbReference type="SAM" id="Phobius"/>
    </source>
</evidence>